<organism evidence="2 3">
    <name type="scientific">Zingiber officinale</name>
    <name type="common">Ginger</name>
    <name type="synonym">Amomum zingiber</name>
    <dbReference type="NCBI Taxonomy" id="94328"/>
    <lineage>
        <taxon>Eukaryota</taxon>
        <taxon>Viridiplantae</taxon>
        <taxon>Streptophyta</taxon>
        <taxon>Embryophyta</taxon>
        <taxon>Tracheophyta</taxon>
        <taxon>Spermatophyta</taxon>
        <taxon>Magnoliopsida</taxon>
        <taxon>Liliopsida</taxon>
        <taxon>Zingiberales</taxon>
        <taxon>Zingiberaceae</taxon>
        <taxon>Zingiber</taxon>
    </lineage>
</organism>
<evidence type="ECO:0000256" key="1">
    <source>
        <dbReference type="SAM" id="MobiDB-lite"/>
    </source>
</evidence>
<dbReference type="OrthoDB" id="685203at2759"/>
<dbReference type="Pfam" id="PF05097">
    <property type="entry name" value="DUF688"/>
    <property type="match status" value="1"/>
</dbReference>
<dbReference type="AlphaFoldDB" id="A0A8J5C7V1"/>
<dbReference type="InterPro" id="IPR007789">
    <property type="entry name" value="DUF688"/>
</dbReference>
<feature type="compositionally biased region" description="Low complexity" evidence="1">
    <location>
        <begin position="104"/>
        <end position="115"/>
    </location>
</feature>
<gene>
    <name evidence="2" type="ORF">ZIOFF_068172</name>
</gene>
<accession>A0A8J5C7V1</accession>
<comment type="caution">
    <text evidence="2">The sequence shown here is derived from an EMBL/GenBank/DDBJ whole genome shotgun (WGS) entry which is preliminary data.</text>
</comment>
<sequence>MEVDDSFKRPGSIPFKWEVQPGVPKQKNIIGPDSPQKLCLPPVLCAISLPQSPALFPPPPLMIGRTNEGKAVKVFAMLRRLSMSNRFASVRGRHSMRHDEFEESSSSLALSDASSVRSQDLDA</sequence>
<dbReference type="EMBL" id="JACMSC010000019">
    <property type="protein sequence ID" value="KAG6474247.1"/>
    <property type="molecule type" value="Genomic_DNA"/>
</dbReference>
<dbReference type="PANTHER" id="PTHR35466:SF4">
    <property type="entry name" value="EXPRESSED PROTEIN"/>
    <property type="match status" value="1"/>
</dbReference>
<protein>
    <submittedName>
        <fullName evidence="2">Uncharacterized protein</fullName>
    </submittedName>
</protein>
<evidence type="ECO:0000313" key="2">
    <source>
        <dbReference type="EMBL" id="KAG6474247.1"/>
    </source>
</evidence>
<dbReference type="PANTHER" id="PTHR35466">
    <property type="entry name" value="SERINE/ARGININE REPETITIVE MATRIX PROTEIN 1"/>
    <property type="match status" value="1"/>
</dbReference>
<dbReference type="Proteomes" id="UP000734854">
    <property type="component" value="Unassembled WGS sequence"/>
</dbReference>
<evidence type="ECO:0000313" key="3">
    <source>
        <dbReference type="Proteomes" id="UP000734854"/>
    </source>
</evidence>
<feature type="region of interest" description="Disordered" evidence="1">
    <location>
        <begin position="91"/>
        <end position="123"/>
    </location>
</feature>
<proteinExistence type="predicted"/>
<name>A0A8J5C7V1_ZINOF</name>
<keyword evidence="3" id="KW-1185">Reference proteome</keyword>
<reference evidence="2 3" key="1">
    <citation type="submission" date="2020-08" db="EMBL/GenBank/DDBJ databases">
        <title>Plant Genome Project.</title>
        <authorList>
            <person name="Zhang R.-G."/>
        </authorList>
    </citation>
    <scope>NUCLEOTIDE SEQUENCE [LARGE SCALE GENOMIC DNA]</scope>
    <source>
        <tissue evidence="2">Rhizome</tissue>
    </source>
</reference>